<keyword evidence="7" id="KW-1185">Reference proteome</keyword>
<evidence type="ECO:0000259" key="4">
    <source>
        <dbReference type="Pfam" id="PF03328"/>
    </source>
</evidence>
<dbReference type="EC" id="4.1.2.53" evidence="6"/>
<dbReference type="GO" id="GO:0005737">
    <property type="term" value="C:cytoplasm"/>
    <property type="evidence" value="ECO:0007669"/>
    <property type="project" value="TreeGrafter"/>
</dbReference>
<dbReference type="PANTHER" id="PTHR30502:SF0">
    <property type="entry name" value="PHOSPHOENOLPYRUVATE CARBOXYLASE FAMILY PROTEIN"/>
    <property type="match status" value="1"/>
</dbReference>
<keyword evidence="2" id="KW-0479">Metal-binding</keyword>
<dbReference type="EMBL" id="AP027452">
    <property type="protein sequence ID" value="BDY30485.1"/>
    <property type="molecule type" value="Genomic_DNA"/>
</dbReference>
<evidence type="ECO:0000256" key="2">
    <source>
        <dbReference type="ARBA" id="ARBA00022723"/>
    </source>
</evidence>
<gene>
    <name evidence="6" type="primary">rhmA</name>
    <name evidence="6" type="ORF">hbim_04428</name>
    <name evidence="5" type="ORF">MMAGJ_48650</name>
</gene>
<dbReference type="InterPro" id="IPR015813">
    <property type="entry name" value="Pyrv/PenolPyrv_kinase-like_dom"/>
</dbReference>
<dbReference type="SUPFAM" id="SSF51621">
    <property type="entry name" value="Phosphoenolpyruvate/pyruvate domain"/>
    <property type="match status" value="1"/>
</dbReference>
<dbReference type="RefSeq" id="WP_036428313.1">
    <property type="nucleotide sequence ID" value="NZ_AP022567.1"/>
</dbReference>
<comment type="similarity">
    <text evidence="1">Belongs to the HpcH/HpaI aldolase family.</text>
</comment>
<dbReference type="InterPro" id="IPR050251">
    <property type="entry name" value="HpcH-HpaI_aldolase"/>
</dbReference>
<dbReference type="GO" id="GO:0106099">
    <property type="term" value="F:2-keto-3-deoxy-L-rhamnonate aldolase activity"/>
    <property type="evidence" value="ECO:0007669"/>
    <property type="project" value="UniProtKB-EC"/>
</dbReference>
<dbReference type="InterPro" id="IPR005000">
    <property type="entry name" value="Aldolase/citrate-lyase_domain"/>
</dbReference>
<evidence type="ECO:0000256" key="1">
    <source>
        <dbReference type="ARBA" id="ARBA00005568"/>
    </source>
</evidence>
<dbReference type="AlphaFoldDB" id="A0AAI8TXU5"/>
<sequence>MTPDRRYAVWLSGPNVAAAEIARQTGFGAVVLDIEHGTFDLADLERFIPFVKAIGMEVVAKVLAPERGPIQQALDFGADVVAIPHVENAVHARAVTAFAKFPPRGDRSFAGGRTAAYGGFTDEWVRAQDRQTRCYPMIEDAGAIEQIDAILALDTVDGVFIGPSDLSLRRERGAYRRTDGDFADLGRIAAAARDAGKRWVLPAWTPEEKRFAIEHGADQVVAAMEHGALAAGFSAAYAEVAALAPVRV</sequence>
<evidence type="ECO:0000256" key="3">
    <source>
        <dbReference type="ARBA" id="ARBA00023239"/>
    </source>
</evidence>
<reference evidence="5 7" key="1">
    <citation type="journal article" date="2019" name="Emerg. Microbes Infect.">
        <title>Comprehensive subspecies identification of 175 nontuberculous mycobacteria species based on 7547 genomic profiles.</title>
        <authorList>
            <person name="Matsumoto Y."/>
            <person name="Kinjo T."/>
            <person name="Motooka D."/>
            <person name="Nabeya D."/>
            <person name="Jung N."/>
            <person name="Uechi K."/>
            <person name="Horii T."/>
            <person name="Iida T."/>
            <person name="Fujita J."/>
            <person name="Nakamura S."/>
        </authorList>
    </citation>
    <scope>NUCLEOTIDE SEQUENCE [LARGE SCALE GENOMIC DNA]</scope>
    <source>
        <strain evidence="5 7">JCM 12375</strain>
    </source>
</reference>
<dbReference type="Proteomes" id="UP000465622">
    <property type="component" value="Chromosome"/>
</dbReference>
<reference evidence="5" key="2">
    <citation type="submission" date="2020-02" db="EMBL/GenBank/DDBJ databases">
        <authorList>
            <person name="Matsumoto Y."/>
            <person name="Kinjo T."/>
            <person name="Motooka D."/>
            <person name="Nabeya D."/>
            <person name="Jung N."/>
            <person name="Uechi K."/>
            <person name="Horii T."/>
            <person name="Iida T."/>
            <person name="Fujita J."/>
            <person name="Nakamura S."/>
        </authorList>
    </citation>
    <scope>NUCLEOTIDE SEQUENCE</scope>
    <source>
        <strain evidence="5">JCM 12375</strain>
    </source>
</reference>
<proteinExistence type="inferred from homology"/>
<dbReference type="Proteomes" id="UP001241092">
    <property type="component" value="Chromosome"/>
</dbReference>
<accession>A0AAI8TXU5</accession>
<name>A0AAI8TXU5_MYCME</name>
<dbReference type="Pfam" id="PF03328">
    <property type="entry name" value="HpcH_HpaI"/>
    <property type="match status" value="1"/>
</dbReference>
<reference evidence="6" key="3">
    <citation type="submission" date="2023-03" db="EMBL/GenBank/DDBJ databases">
        <title>Draft genome sequence of a Mycolicibacterium mageritense strain H4_3_1 isolated from a hybrid biological-inorganic system reactor.</title>
        <authorList>
            <person name="Feng X."/>
            <person name="Kazama D."/>
            <person name="Sato K."/>
            <person name="Kobayashi H."/>
        </authorList>
    </citation>
    <scope>NUCLEOTIDE SEQUENCE</scope>
    <source>
        <strain evidence="6">H4_3_1</strain>
    </source>
</reference>
<evidence type="ECO:0000313" key="5">
    <source>
        <dbReference type="EMBL" id="BBX35583.1"/>
    </source>
</evidence>
<evidence type="ECO:0000313" key="8">
    <source>
        <dbReference type="Proteomes" id="UP001241092"/>
    </source>
</evidence>
<evidence type="ECO:0000313" key="6">
    <source>
        <dbReference type="EMBL" id="BDY30485.1"/>
    </source>
</evidence>
<dbReference type="GO" id="GO:0046872">
    <property type="term" value="F:metal ion binding"/>
    <property type="evidence" value="ECO:0007669"/>
    <property type="project" value="UniProtKB-KW"/>
</dbReference>
<dbReference type="EMBL" id="AP022567">
    <property type="protein sequence ID" value="BBX35583.1"/>
    <property type="molecule type" value="Genomic_DNA"/>
</dbReference>
<feature type="domain" description="HpcH/HpaI aldolase/citrate lyase" evidence="4">
    <location>
        <begin position="6"/>
        <end position="196"/>
    </location>
</feature>
<keyword evidence="3 6" id="KW-0456">Lyase</keyword>
<evidence type="ECO:0000313" key="7">
    <source>
        <dbReference type="Proteomes" id="UP000465622"/>
    </source>
</evidence>
<dbReference type="InterPro" id="IPR040442">
    <property type="entry name" value="Pyrv_kinase-like_dom_sf"/>
</dbReference>
<protein>
    <submittedName>
        <fullName evidence="6">2-keto-3-deoxy-L-rhamnonate aldolase</fullName>
        <ecNumber evidence="6">4.1.2.53</ecNumber>
    </submittedName>
    <submittedName>
        <fullName evidence="5">4-hydroxy-2-oxovalerate aldolase</fullName>
    </submittedName>
</protein>
<dbReference type="PANTHER" id="PTHR30502">
    <property type="entry name" value="2-KETO-3-DEOXY-L-RHAMNONATE ALDOLASE"/>
    <property type="match status" value="1"/>
</dbReference>
<organism evidence="6 8">
    <name type="scientific">Mycolicibacterium mageritense</name>
    <name type="common">Mycobacterium mageritense</name>
    <dbReference type="NCBI Taxonomy" id="53462"/>
    <lineage>
        <taxon>Bacteria</taxon>
        <taxon>Bacillati</taxon>
        <taxon>Actinomycetota</taxon>
        <taxon>Actinomycetes</taxon>
        <taxon>Mycobacteriales</taxon>
        <taxon>Mycobacteriaceae</taxon>
        <taxon>Mycolicibacterium</taxon>
    </lineage>
</organism>
<dbReference type="Gene3D" id="3.20.20.60">
    <property type="entry name" value="Phosphoenolpyruvate-binding domains"/>
    <property type="match status" value="1"/>
</dbReference>